<protein>
    <submittedName>
        <fullName evidence="3">Phage-like element PBSX protein XkdK</fullName>
    </submittedName>
</protein>
<reference evidence="3" key="1">
    <citation type="journal article" date="2014" name="Genome Announc.">
        <title>Draft Genome Sequence of Clostridium straminisolvens Strain JCM 21531T, Isolated from a Cellulose-Degrading Bacterial Community.</title>
        <authorList>
            <person name="Yuki M."/>
            <person name="Oshima K."/>
            <person name="Suda W."/>
            <person name="Sakamoto M."/>
            <person name="Kitamura K."/>
            <person name="Iida T."/>
            <person name="Hattori M."/>
            <person name="Ohkuma M."/>
        </authorList>
    </citation>
    <scope>NUCLEOTIDE SEQUENCE [LARGE SCALE GENOMIC DNA]</scope>
    <source>
        <strain evidence="3">JCM 21531</strain>
    </source>
</reference>
<dbReference type="Proteomes" id="UP000019109">
    <property type="component" value="Unassembled WGS sequence"/>
</dbReference>
<dbReference type="STRING" id="1294263.JCM21531_3064"/>
<dbReference type="InterPro" id="IPR054564">
    <property type="entry name" value="Gp18_domIII_N"/>
</dbReference>
<organism evidence="3 4">
    <name type="scientific">Acetivibrio straminisolvens JCM 21531</name>
    <dbReference type="NCBI Taxonomy" id="1294263"/>
    <lineage>
        <taxon>Bacteria</taxon>
        <taxon>Bacillati</taxon>
        <taxon>Bacillota</taxon>
        <taxon>Clostridia</taxon>
        <taxon>Eubacteriales</taxon>
        <taxon>Oscillospiraceae</taxon>
        <taxon>Acetivibrio</taxon>
    </lineage>
</organism>
<evidence type="ECO:0000259" key="1">
    <source>
        <dbReference type="Pfam" id="PF17481"/>
    </source>
</evidence>
<accession>W4V8J5</accession>
<dbReference type="Pfam" id="PF17481">
    <property type="entry name" value="Phage_sheath_domII"/>
    <property type="match status" value="1"/>
</dbReference>
<dbReference type="Pfam" id="PF22671">
    <property type="entry name" value="Gp18_domIII_N"/>
    <property type="match status" value="1"/>
</dbReference>
<dbReference type="InterPro" id="IPR035326">
    <property type="entry name" value="Beta_sandwich_Seath"/>
</dbReference>
<evidence type="ECO:0000313" key="4">
    <source>
        <dbReference type="Proteomes" id="UP000019109"/>
    </source>
</evidence>
<name>W4V8J5_9FIRM</name>
<dbReference type="Gene3D" id="2.60.40.4290">
    <property type="match status" value="1"/>
</dbReference>
<gene>
    <name evidence="3" type="ORF">JCM21531_3064</name>
</gene>
<dbReference type="Gene3D" id="3.30.1490.360">
    <property type="match status" value="1"/>
</dbReference>
<comment type="caution">
    <text evidence="3">The sequence shown here is derived from an EMBL/GenBank/DDBJ whole genome shotgun (WGS) entry which is preliminary data.</text>
</comment>
<feature type="domain" description="Tail sheath protein Gp18-like" evidence="2">
    <location>
        <begin position="34"/>
        <end position="94"/>
    </location>
</feature>
<dbReference type="AlphaFoldDB" id="W4V8J5"/>
<evidence type="ECO:0000259" key="2">
    <source>
        <dbReference type="Pfam" id="PF22671"/>
    </source>
</evidence>
<dbReference type="RefSeq" id="WP_243467560.1">
    <property type="nucleotide sequence ID" value="NZ_BAVR01000039.1"/>
</dbReference>
<proteinExistence type="predicted"/>
<evidence type="ECO:0000313" key="3">
    <source>
        <dbReference type="EMBL" id="GAE89527.1"/>
    </source>
</evidence>
<sequence length="251" mass="26556">MPIGGGVFTIQNKVLPGAYINFVALGTRIVTGSRGVAALPVALNWGPDSKIITIDAGDFNKQSMALFGYDPTAPELLLIREAFKRAKTLKLYRINGAGGSAAKATKTIGGITVTAKYNGTRGNDIKILIQTNVDDETKKDVITYLGTVEVDRQTVVNASELVANDYVTFGSGTLTNAAATALTGGANGTEDGSAHADFLSKIEVEEFNTIGYPGSDATTKGLYEAFVKRFVTAKERRSSVCFTISLPTMKA</sequence>
<dbReference type="EMBL" id="BAVR01000039">
    <property type="protein sequence ID" value="GAE89527.1"/>
    <property type="molecule type" value="Genomic_DNA"/>
</dbReference>
<keyword evidence="4" id="KW-1185">Reference proteome</keyword>
<dbReference type="Gene3D" id="3.40.50.11790">
    <property type="match status" value="1"/>
</dbReference>
<feature type="domain" description="Phage tail sheath protein-like beta-sandwich" evidence="1">
    <location>
        <begin position="98"/>
        <end position="186"/>
    </location>
</feature>